<name>A0A644U1D9_9ZZZZ</name>
<evidence type="ECO:0000256" key="6">
    <source>
        <dbReference type="ARBA" id="ARBA00022977"/>
    </source>
</evidence>
<accession>A0A644U1D9</accession>
<dbReference type="PANTHER" id="PTHR20857:SF23">
    <property type="entry name" value="THIAMINE BIOSYNTHETIC BIFUNCTIONAL ENZYME"/>
    <property type="match status" value="1"/>
</dbReference>
<dbReference type="HAMAP" id="MF_00097">
    <property type="entry name" value="TMP_synthase"/>
    <property type="match status" value="1"/>
</dbReference>
<comment type="catalytic activity">
    <reaction evidence="9">
        <text>2-[(2R,5Z)-2-carboxy-4-methylthiazol-5(2H)-ylidene]ethyl phosphate + 4-amino-2-methyl-5-(diphosphooxymethyl)pyrimidine + 2 H(+) = thiamine phosphate + CO2 + diphosphate</text>
        <dbReference type="Rhea" id="RHEA:47844"/>
        <dbReference type="ChEBI" id="CHEBI:15378"/>
        <dbReference type="ChEBI" id="CHEBI:16526"/>
        <dbReference type="ChEBI" id="CHEBI:33019"/>
        <dbReference type="ChEBI" id="CHEBI:37575"/>
        <dbReference type="ChEBI" id="CHEBI:57841"/>
        <dbReference type="ChEBI" id="CHEBI:62899"/>
        <dbReference type="EC" id="2.5.1.3"/>
    </reaction>
</comment>
<dbReference type="Gene3D" id="3.20.20.70">
    <property type="entry name" value="Aldolase class I"/>
    <property type="match status" value="1"/>
</dbReference>
<evidence type="ECO:0000256" key="4">
    <source>
        <dbReference type="ARBA" id="ARBA00022723"/>
    </source>
</evidence>
<reference evidence="11" key="1">
    <citation type="submission" date="2019-08" db="EMBL/GenBank/DDBJ databases">
        <authorList>
            <person name="Kucharzyk K."/>
            <person name="Murdoch R.W."/>
            <person name="Higgins S."/>
            <person name="Loffler F."/>
        </authorList>
    </citation>
    <scope>NUCLEOTIDE SEQUENCE</scope>
</reference>
<dbReference type="InterPro" id="IPR022998">
    <property type="entry name" value="ThiamineP_synth_TenI"/>
</dbReference>
<keyword evidence="3 11" id="KW-0808">Transferase</keyword>
<dbReference type="CDD" id="cd00564">
    <property type="entry name" value="TMP_TenI"/>
    <property type="match status" value="1"/>
</dbReference>
<comment type="catalytic activity">
    <reaction evidence="8">
        <text>2-(2-carboxy-4-methylthiazol-5-yl)ethyl phosphate + 4-amino-2-methyl-5-(diphosphooxymethyl)pyrimidine + 2 H(+) = thiamine phosphate + CO2 + diphosphate</text>
        <dbReference type="Rhea" id="RHEA:47848"/>
        <dbReference type="ChEBI" id="CHEBI:15378"/>
        <dbReference type="ChEBI" id="CHEBI:16526"/>
        <dbReference type="ChEBI" id="CHEBI:33019"/>
        <dbReference type="ChEBI" id="CHEBI:37575"/>
        <dbReference type="ChEBI" id="CHEBI:57841"/>
        <dbReference type="ChEBI" id="CHEBI:62890"/>
        <dbReference type="EC" id="2.5.1.3"/>
    </reaction>
</comment>
<evidence type="ECO:0000256" key="7">
    <source>
        <dbReference type="ARBA" id="ARBA00047334"/>
    </source>
</evidence>
<dbReference type="SUPFAM" id="SSF51391">
    <property type="entry name" value="Thiamin phosphate synthase"/>
    <property type="match status" value="1"/>
</dbReference>
<dbReference type="GO" id="GO:0009229">
    <property type="term" value="P:thiamine diphosphate biosynthetic process"/>
    <property type="evidence" value="ECO:0007669"/>
    <property type="project" value="UniProtKB-UniPathway"/>
</dbReference>
<dbReference type="InterPro" id="IPR034291">
    <property type="entry name" value="TMP_synthase"/>
</dbReference>
<feature type="domain" description="Thiamine phosphate synthase/TenI" evidence="10">
    <location>
        <begin position="5"/>
        <end position="187"/>
    </location>
</feature>
<comment type="catalytic activity">
    <reaction evidence="7">
        <text>4-methyl-5-(2-phosphooxyethyl)-thiazole + 4-amino-2-methyl-5-(diphosphooxymethyl)pyrimidine + H(+) = thiamine phosphate + diphosphate</text>
        <dbReference type="Rhea" id="RHEA:22328"/>
        <dbReference type="ChEBI" id="CHEBI:15378"/>
        <dbReference type="ChEBI" id="CHEBI:33019"/>
        <dbReference type="ChEBI" id="CHEBI:37575"/>
        <dbReference type="ChEBI" id="CHEBI:57841"/>
        <dbReference type="ChEBI" id="CHEBI:58296"/>
        <dbReference type="EC" id="2.5.1.3"/>
    </reaction>
</comment>
<keyword evidence="6" id="KW-0784">Thiamine biosynthesis</keyword>
<proteinExistence type="inferred from homology"/>
<protein>
    <recommendedName>
        <fullName evidence="2">thiamine phosphate synthase</fullName>
        <ecNumber evidence="2">2.5.1.3</ecNumber>
    </recommendedName>
</protein>
<dbReference type="EC" id="2.5.1.3" evidence="2"/>
<sequence length="210" mass="22177">MKYDLYVVTNEELSNGYSHAEIAKLAVEGGADVIQLRDKKMDAADLLSEAEKIREITKDKALFIVNDRIDIALASKADGVHLGQRDLPVKTARLLVPDDFIIGISVGSVEEAVKGVLDGADYVAVSPVFPTGSKPDAGEGCGAACISAVRKAVPKEIPVVGIGGISQKNVTEVIRAGLDGICVISAVVSAPDIRRAAEDLRKIIETAKNE</sequence>
<dbReference type="FunFam" id="3.20.20.70:FF:000096">
    <property type="entry name" value="Thiamine-phosphate synthase"/>
    <property type="match status" value="1"/>
</dbReference>
<dbReference type="UniPathway" id="UPA00060">
    <property type="reaction ID" value="UER00141"/>
</dbReference>
<dbReference type="Pfam" id="PF02581">
    <property type="entry name" value="TMP-TENI"/>
    <property type="match status" value="1"/>
</dbReference>
<evidence type="ECO:0000256" key="2">
    <source>
        <dbReference type="ARBA" id="ARBA00012830"/>
    </source>
</evidence>
<dbReference type="InterPro" id="IPR013785">
    <property type="entry name" value="Aldolase_TIM"/>
</dbReference>
<comment type="pathway">
    <text evidence="1">Cofactor biosynthesis; thiamine diphosphate biosynthesis; thiamine phosphate from 4-amino-2-methyl-5-diphosphomethylpyrimidine and 4-methyl-5-(2-phosphoethyl)-thiazole: step 1/1.</text>
</comment>
<dbReference type="GO" id="GO:0005737">
    <property type="term" value="C:cytoplasm"/>
    <property type="evidence" value="ECO:0007669"/>
    <property type="project" value="TreeGrafter"/>
</dbReference>
<keyword evidence="4" id="KW-0479">Metal-binding</keyword>
<evidence type="ECO:0000256" key="1">
    <source>
        <dbReference type="ARBA" id="ARBA00005165"/>
    </source>
</evidence>
<dbReference type="InterPro" id="IPR036206">
    <property type="entry name" value="ThiamineP_synth_sf"/>
</dbReference>
<organism evidence="11">
    <name type="scientific">bioreactor metagenome</name>
    <dbReference type="NCBI Taxonomy" id="1076179"/>
    <lineage>
        <taxon>unclassified sequences</taxon>
        <taxon>metagenomes</taxon>
        <taxon>ecological metagenomes</taxon>
    </lineage>
</organism>
<dbReference type="AlphaFoldDB" id="A0A644U1D9"/>
<dbReference type="PANTHER" id="PTHR20857">
    <property type="entry name" value="THIAMINE-PHOSPHATE PYROPHOSPHORYLASE"/>
    <property type="match status" value="1"/>
</dbReference>
<gene>
    <name evidence="11" type="primary">thiE_6</name>
    <name evidence="11" type="ORF">SDC9_17459</name>
</gene>
<evidence type="ECO:0000256" key="3">
    <source>
        <dbReference type="ARBA" id="ARBA00022679"/>
    </source>
</evidence>
<evidence type="ECO:0000259" key="10">
    <source>
        <dbReference type="Pfam" id="PF02581"/>
    </source>
</evidence>
<evidence type="ECO:0000256" key="5">
    <source>
        <dbReference type="ARBA" id="ARBA00022842"/>
    </source>
</evidence>
<evidence type="ECO:0000256" key="8">
    <source>
        <dbReference type="ARBA" id="ARBA00047851"/>
    </source>
</evidence>
<dbReference type="NCBIfam" id="TIGR00693">
    <property type="entry name" value="thiE"/>
    <property type="match status" value="1"/>
</dbReference>
<comment type="caution">
    <text evidence="11">The sequence shown here is derived from an EMBL/GenBank/DDBJ whole genome shotgun (WGS) entry which is preliminary data.</text>
</comment>
<evidence type="ECO:0000256" key="9">
    <source>
        <dbReference type="ARBA" id="ARBA00047883"/>
    </source>
</evidence>
<dbReference type="EMBL" id="VSSQ01000060">
    <property type="protein sequence ID" value="MPL71681.1"/>
    <property type="molecule type" value="Genomic_DNA"/>
</dbReference>
<evidence type="ECO:0000313" key="11">
    <source>
        <dbReference type="EMBL" id="MPL71681.1"/>
    </source>
</evidence>
<dbReference type="GO" id="GO:0009228">
    <property type="term" value="P:thiamine biosynthetic process"/>
    <property type="evidence" value="ECO:0007669"/>
    <property type="project" value="UniProtKB-KW"/>
</dbReference>
<dbReference type="GO" id="GO:0004789">
    <property type="term" value="F:thiamine-phosphate diphosphorylase activity"/>
    <property type="evidence" value="ECO:0007669"/>
    <property type="project" value="UniProtKB-EC"/>
</dbReference>
<dbReference type="GO" id="GO:0046872">
    <property type="term" value="F:metal ion binding"/>
    <property type="evidence" value="ECO:0007669"/>
    <property type="project" value="UniProtKB-KW"/>
</dbReference>
<keyword evidence="5" id="KW-0460">Magnesium</keyword>